<keyword evidence="2" id="KW-1185">Reference proteome</keyword>
<evidence type="ECO:0000313" key="2">
    <source>
        <dbReference type="Proteomes" id="UP000316714"/>
    </source>
</evidence>
<reference evidence="1 2" key="1">
    <citation type="submission" date="2019-02" db="EMBL/GenBank/DDBJ databases">
        <title>Deep-cultivation of Planctomycetes and their phenomic and genomic characterization uncovers novel biology.</title>
        <authorList>
            <person name="Wiegand S."/>
            <person name="Jogler M."/>
            <person name="Boedeker C."/>
            <person name="Pinto D."/>
            <person name="Vollmers J."/>
            <person name="Rivas-Marin E."/>
            <person name="Kohn T."/>
            <person name="Peeters S.H."/>
            <person name="Heuer A."/>
            <person name="Rast P."/>
            <person name="Oberbeckmann S."/>
            <person name="Bunk B."/>
            <person name="Jeske O."/>
            <person name="Meyerdierks A."/>
            <person name="Storesund J.E."/>
            <person name="Kallscheuer N."/>
            <person name="Luecker S."/>
            <person name="Lage O.M."/>
            <person name="Pohl T."/>
            <person name="Merkel B.J."/>
            <person name="Hornburger P."/>
            <person name="Mueller R.-W."/>
            <person name="Bruemmer F."/>
            <person name="Labrenz M."/>
            <person name="Spormann A.M."/>
            <person name="Op Den Camp H."/>
            <person name="Overmann J."/>
            <person name="Amann R."/>
            <person name="Jetten M.S.M."/>
            <person name="Mascher T."/>
            <person name="Medema M.H."/>
            <person name="Devos D.P."/>
            <person name="Kaster A.-K."/>
            <person name="Ovreas L."/>
            <person name="Rohde M."/>
            <person name="Galperin M.Y."/>
            <person name="Jogler C."/>
        </authorList>
    </citation>
    <scope>NUCLEOTIDE SEQUENCE [LARGE SCALE GENOMIC DNA]</scope>
    <source>
        <strain evidence="1 2">KOR34</strain>
    </source>
</reference>
<dbReference type="AlphaFoldDB" id="A0A5C5V8H0"/>
<name>A0A5C5V8H0_9BACT</name>
<gene>
    <name evidence="1" type="ORF">KOR34_38680</name>
</gene>
<organism evidence="1 2">
    <name type="scientific">Posidoniimonas corsicana</name>
    <dbReference type="NCBI Taxonomy" id="1938618"/>
    <lineage>
        <taxon>Bacteria</taxon>
        <taxon>Pseudomonadati</taxon>
        <taxon>Planctomycetota</taxon>
        <taxon>Planctomycetia</taxon>
        <taxon>Pirellulales</taxon>
        <taxon>Lacipirellulaceae</taxon>
        <taxon>Posidoniimonas</taxon>
    </lineage>
</organism>
<dbReference type="EMBL" id="SIHJ01000002">
    <property type="protein sequence ID" value="TWT34032.1"/>
    <property type="molecule type" value="Genomic_DNA"/>
</dbReference>
<dbReference type="Proteomes" id="UP000316714">
    <property type="component" value="Unassembled WGS sequence"/>
</dbReference>
<sequence>MGRTKCTRTAEFKPIRLAGVVWGYLIVGREDSVKCRADEQYETTEEHA</sequence>
<proteinExistence type="predicted"/>
<accession>A0A5C5V8H0</accession>
<evidence type="ECO:0000313" key="1">
    <source>
        <dbReference type="EMBL" id="TWT34032.1"/>
    </source>
</evidence>
<comment type="caution">
    <text evidence="1">The sequence shown here is derived from an EMBL/GenBank/DDBJ whole genome shotgun (WGS) entry which is preliminary data.</text>
</comment>
<protein>
    <submittedName>
        <fullName evidence="1">Uncharacterized protein</fullName>
    </submittedName>
</protein>